<dbReference type="SUPFAM" id="SSF53474">
    <property type="entry name" value="alpha/beta-Hydrolases"/>
    <property type="match status" value="1"/>
</dbReference>
<dbReference type="AlphaFoldDB" id="A0A420WR62"/>
<reference evidence="2 3" key="1">
    <citation type="submission" date="2018-10" db="EMBL/GenBank/DDBJ databases">
        <title>Comparative analysis of microorganisms from saline springs in Andes Mountain Range, Colombia.</title>
        <authorList>
            <person name="Rubin E."/>
        </authorList>
    </citation>
    <scope>NUCLEOTIDE SEQUENCE [LARGE SCALE GENOMIC DNA]</scope>
    <source>
        <strain evidence="2 3">USBA 36</strain>
    </source>
</reference>
<organism evidence="2 3">
    <name type="scientific">Oceanibaculum indicum</name>
    <dbReference type="NCBI Taxonomy" id="526216"/>
    <lineage>
        <taxon>Bacteria</taxon>
        <taxon>Pseudomonadati</taxon>
        <taxon>Pseudomonadota</taxon>
        <taxon>Alphaproteobacteria</taxon>
        <taxon>Rhodospirillales</taxon>
        <taxon>Oceanibaculaceae</taxon>
        <taxon>Oceanibaculum</taxon>
    </lineage>
</organism>
<evidence type="ECO:0000313" key="3">
    <source>
        <dbReference type="Proteomes" id="UP000277424"/>
    </source>
</evidence>
<dbReference type="Pfam" id="PF00561">
    <property type="entry name" value="Abhydrolase_1"/>
    <property type="match status" value="1"/>
</dbReference>
<dbReference type="InterPro" id="IPR000073">
    <property type="entry name" value="AB_hydrolase_1"/>
</dbReference>
<evidence type="ECO:0000313" key="2">
    <source>
        <dbReference type="EMBL" id="RKQ73524.1"/>
    </source>
</evidence>
<name>A0A420WR62_9PROT</name>
<dbReference type="EMBL" id="RBIG01000001">
    <property type="protein sequence ID" value="RKQ73524.1"/>
    <property type="molecule type" value="Genomic_DNA"/>
</dbReference>
<gene>
    <name evidence="2" type="ORF">BCL74_1313</name>
</gene>
<accession>A0A420WR62</accession>
<proteinExistence type="predicted"/>
<dbReference type="PANTHER" id="PTHR43798:SF33">
    <property type="entry name" value="HYDROLASE, PUTATIVE (AFU_ORTHOLOGUE AFUA_2G14860)-RELATED"/>
    <property type="match status" value="1"/>
</dbReference>
<dbReference type="RefSeq" id="WP_121218466.1">
    <property type="nucleotide sequence ID" value="NZ_RBIG01000001.1"/>
</dbReference>
<dbReference type="InterPro" id="IPR000639">
    <property type="entry name" value="Epox_hydrolase-like"/>
</dbReference>
<dbReference type="OrthoDB" id="9812774at2"/>
<dbReference type="GO" id="GO:0046464">
    <property type="term" value="P:acylglycerol catabolic process"/>
    <property type="evidence" value="ECO:0007669"/>
    <property type="project" value="TreeGrafter"/>
</dbReference>
<dbReference type="GO" id="GO:0047372">
    <property type="term" value="F:monoacylglycerol lipase activity"/>
    <property type="evidence" value="ECO:0007669"/>
    <property type="project" value="TreeGrafter"/>
</dbReference>
<dbReference type="InterPro" id="IPR050266">
    <property type="entry name" value="AB_hydrolase_sf"/>
</dbReference>
<dbReference type="PANTHER" id="PTHR43798">
    <property type="entry name" value="MONOACYLGLYCEROL LIPASE"/>
    <property type="match status" value="1"/>
</dbReference>
<dbReference type="PRINTS" id="PR00412">
    <property type="entry name" value="EPOXHYDRLASE"/>
</dbReference>
<comment type="caution">
    <text evidence="2">The sequence shown here is derived from an EMBL/GenBank/DDBJ whole genome shotgun (WGS) entry which is preliminary data.</text>
</comment>
<dbReference type="GO" id="GO:0016020">
    <property type="term" value="C:membrane"/>
    <property type="evidence" value="ECO:0007669"/>
    <property type="project" value="TreeGrafter"/>
</dbReference>
<protein>
    <submittedName>
        <fullName evidence="2">Haloacetate dehalogenase</fullName>
    </submittedName>
</protein>
<dbReference type="InterPro" id="IPR029058">
    <property type="entry name" value="AB_hydrolase_fold"/>
</dbReference>
<evidence type="ECO:0000259" key="1">
    <source>
        <dbReference type="Pfam" id="PF00561"/>
    </source>
</evidence>
<dbReference type="Proteomes" id="UP000277424">
    <property type="component" value="Unassembled WGS sequence"/>
</dbReference>
<sequence>MFDGFREGTARLGEAEIYYRTGGSGPPLLLLHGYPQTHHAWHKVAPALAKRFTLVLPDLRGYGRSRGPAPDEARDPDHLAYSKRVMAADMVVLMEGLGHKRFALAGHDRGGRVGYRLCLDHLERVTKFAALDIIPTLENWERMNADNAIATYHWPFLAVPAPVPERLIGGDPDFYFSHLLERWAVYRDRLDPAAVREYLRQFHDPYVIAATCEDYRAGAGIDRRQDAEDRAAGRKIACPVLVLWARGYLGPKATSPADIWRGWSDDVSEVALDCGHFVVEEEPEQAASALLDFFI</sequence>
<dbReference type="Gene3D" id="3.40.50.1820">
    <property type="entry name" value="alpha/beta hydrolase"/>
    <property type="match status" value="1"/>
</dbReference>
<feature type="domain" description="AB hydrolase-1" evidence="1">
    <location>
        <begin position="26"/>
        <end position="283"/>
    </location>
</feature>